<feature type="compositionally biased region" description="Polar residues" evidence="9">
    <location>
        <begin position="217"/>
        <end position="238"/>
    </location>
</feature>
<dbReference type="InterPro" id="IPR001148">
    <property type="entry name" value="CA_dom"/>
</dbReference>
<feature type="region of interest" description="Disordered" evidence="9">
    <location>
        <begin position="199"/>
        <end position="238"/>
    </location>
</feature>
<feature type="domain" description="Alpha-carbonic anhydrase" evidence="10">
    <location>
        <begin position="1"/>
        <end position="184"/>
    </location>
</feature>
<dbReference type="GO" id="GO:0005886">
    <property type="term" value="C:plasma membrane"/>
    <property type="evidence" value="ECO:0007669"/>
    <property type="project" value="TreeGrafter"/>
</dbReference>
<comment type="caution">
    <text evidence="11">The sequence shown here is derived from an EMBL/GenBank/DDBJ whole genome shotgun (WGS) entry which is preliminary data.</text>
</comment>
<protein>
    <recommendedName>
        <fullName evidence="3 8">Carbonic anhydrase</fullName>
        <ecNumber evidence="3 8">4.2.1.1</ecNumber>
    </recommendedName>
</protein>
<comment type="catalytic activity">
    <reaction evidence="7 8">
        <text>hydrogencarbonate + H(+) = CO2 + H2O</text>
        <dbReference type="Rhea" id="RHEA:10748"/>
        <dbReference type="ChEBI" id="CHEBI:15377"/>
        <dbReference type="ChEBI" id="CHEBI:15378"/>
        <dbReference type="ChEBI" id="CHEBI:16526"/>
        <dbReference type="ChEBI" id="CHEBI:17544"/>
        <dbReference type="EC" id="4.2.1.1"/>
    </reaction>
</comment>
<dbReference type="Pfam" id="PF00194">
    <property type="entry name" value="Carb_anhydrase"/>
    <property type="match status" value="1"/>
</dbReference>
<evidence type="ECO:0000256" key="2">
    <source>
        <dbReference type="ARBA" id="ARBA00010718"/>
    </source>
</evidence>
<evidence type="ECO:0000313" key="11">
    <source>
        <dbReference type="EMBL" id="PVD31565.1"/>
    </source>
</evidence>
<dbReference type="InterPro" id="IPR018338">
    <property type="entry name" value="Carbonic_anhydrase_a-class_CS"/>
</dbReference>
<keyword evidence="5 8" id="KW-0862">Zinc</keyword>
<dbReference type="SUPFAM" id="SSF51069">
    <property type="entry name" value="Carbonic anhydrase"/>
    <property type="match status" value="1"/>
</dbReference>
<dbReference type="PANTHER" id="PTHR18952">
    <property type="entry name" value="CARBONIC ANHYDRASE"/>
    <property type="match status" value="1"/>
</dbReference>
<dbReference type="GO" id="GO:0004089">
    <property type="term" value="F:carbonate dehydratase activity"/>
    <property type="evidence" value="ECO:0007669"/>
    <property type="project" value="UniProtKB-UniRule"/>
</dbReference>
<comment type="similarity">
    <text evidence="2 8">Belongs to the alpha-carbonic anhydrase family.</text>
</comment>
<sequence length="287" mass="31103">MNVTGGGLDGPYQVAQFHFHWGSNSSRGSEHEVNERQYPMELHIVTFKVAYDNFTNAQSHGDGLAVLGFFFEISNASHPVFDKLVSALPRLQNGSDITFDVFSLRGLIPNDTSKYYRYLGSLTTPGCLEIVVWTVFQETIKVSEAQIEAFRQLTVVESTNETIHLEDNFRPVQPLYGRQVMVSFDLRDTTTLQPSATTLQPSATTLQPSTTTLQPSATTLQPSATTLQPSATTLQPSATTITTGATVAQKTLNTGQSITPRAAVPVSLPSTSTPAVSSTTAPSQTSR</sequence>
<gene>
    <name evidence="11" type="ORF">C0Q70_06979</name>
</gene>
<dbReference type="PANTHER" id="PTHR18952:SF265">
    <property type="entry name" value="CARBONIC ANHYDRASE"/>
    <property type="match status" value="1"/>
</dbReference>
<dbReference type="Gene3D" id="3.10.200.10">
    <property type="entry name" value="Alpha carbonic anhydrase"/>
    <property type="match status" value="1"/>
</dbReference>
<dbReference type="AlphaFoldDB" id="A0A2T7PDR6"/>
<dbReference type="STRING" id="400727.A0A2T7PDR6"/>
<comment type="function">
    <text evidence="1 8">Reversible hydration of carbon dioxide.</text>
</comment>
<dbReference type="PROSITE" id="PS00162">
    <property type="entry name" value="ALPHA_CA_1"/>
    <property type="match status" value="1"/>
</dbReference>
<dbReference type="Proteomes" id="UP000245119">
    <property type="component" value="Linkage Group LG4"/>
</dbReference>
<dbReference type="SMART" id="SM01057">
    <property type="entry name" value="Carb_anhydrase"/>
    <property type="match status" value="1"/>
</dbReference>
<keyword evidence="12" id="KW-1185">Reference proteome</keyword>
<keyword evidence="6 8" id="KW-0456">Lyase</keyword>
<dbReference type="PROSITE" id="PS51144">
    <property type="entry name" value="ALPHA_CA_2"/>
    <property type="match status" value="1"/>
</dbReference>
<dbReference type="InterPro" id="IPR023561">
    <property type="entry name" value="Carbonic_anhydrase_a-class"/>
</dbReference>
<evidence type="ECO:0000256" key="5">
    <source>
        <dbReference type="ARBA" id="ARBA00022833"/>
    </source>
</evidence>
<evidence type="ECO:0000313" key="12">
    <source>
        <dbReference type="Proteomes" id="UP000245119"/>
    </source>
</evidence>
<dbReference type="GO" id="GO:0008270">
    <property type="term" value="F:zinc ion binding"/>
    <property type="evidence" value="ECO:0007669"/>
    <property type="project" value="UniProtKB-UniRule"/>
</dbReference>
<evidence type="ECO:0000256" key="1">
    <source>
        <dbReference type="ARBA" id="ARBA00002904"/>
    </source>
</evidence>
<evidence type="ECO:0000256" key="4">
    <source>
        <dbReference type="ARBA" id="ARBA00022723"/>
    </source>
</evidence>
<proteinExistence type="inferred from homology"/>
<evidence type="ECO:0000259" key="10">
    <source>
        <dbReference type="PROSITE" id="PS51144"/>
    </source>
</evidence>
<evidence type="ECO:0000256" key="8">
    <source>
        <dbReference type="RuleBase" id="RU367011"/>
    </source>
</evidence>
<dbReference type="InterPro" id="IPR036398">
    <property type="entry name" value="CA_dom_sf"/>
</dbReference>
<evidence type="ECO:0000256" key="6">
    <source>
        <dbReference type="ARBA" id="ARBA00023239"/>
    </source>
</evidence>
<accession>A0A2T7PDR6</accession>
<evidence type="ECO:0000256" key="3">
    <source>
        <dbReference type="ARBA" id="ARBA00012925"/>
    </source>
</evidence>
<organism evidence="11 12">
    <name type="scientific">Pomacea canaliculata</name>
    <name type="common">Golden apple snail</name>
    <dbReference type="NCBI Taxonomy" id="400727"/>
    <lineage>
        <taxon>Eukaryota</taxon>
        <taxon>Metazoa</taxon>
        <taxon>Spiralia</taxon>
        <taxon>Lophotrochozoa</taxon>
        <taxon>Mollusca</taxon>
        <taxon>Gastropoda</taxon>
        <taxon>Caenogastropoda</taxon>
        <taxon>Architaenioglossa</taxon>
        <taxon>Ampullarioidea</taxon>
        <taxon>Ampullariidae</taxon>
        <taxon>Pomacea</taxon>
    </lineage>
</organism>
<feature type="compositionally biased region" description="Low complexity" evidence="9">
    <location>
        <begin position="263"/>
        <end position="287"/>
    </location>
</feature>
<comment type="cofactor">
    <cofactor evidence="8">
        <name>Zn(2+)</name>
        <dbReference type="ChEBI" id="CHEBI:29105"/>
    </cofactor>
</comment>
<keyword evidence="4 8" id="KW-0479">Metal-binding</keyword>
<dbReference type="OrthoDB" id="429145at2759"/>
<evidence type="ECO:0000256" key="9">
    <source>
        <dbReference type="SAM" id="MobiDB-lite"/>
    </source>
</evidence>
<feature type="compositionally biased region" description="Low complexity" evidence="9">
    <location>
        <begin position="200"/>
        <end position="216"/>
    </location>
</feature>
<evidence type="ECO:0000256" key="7">
    <source>
        <dbReference type="ARBA" id="ARBA00048348"/>
    </source>
</evidence>
<name>A0A2T7PDR6_POMCA</name>
<dbReference type="EC" id="4.2.1.1" evidence="3 8"/>
<reference evidence="11 12" key="1">
    <citation type="submission" date="2018-04" db="EMBL/GenBank/DDBJ databases">
        <title>The genome of golden apple snail Pomacea canaliculata provides insight into stress tolerance and invasive adaptation.</title>
        <authorList>
            <person name="Liu C."/>
            <person name="Liu B."/>
            <person name="Ren Y."/>
            <person name="Zhang Y."/>
            <person name="Wang H."/>
            <person name="Li S."/>
            <person name="Jiang F."/>
            <person name="Yin L."/>
            <person name="Zhang G."/>
            <person name="Qian W."/>
            <person name="Fan W."/>
        </authorList>
    </citation>
    <scope>NUCLEOTIDE SEQUENCE [LARGE SCALE GENOMIC DNA]</scope>
    <source>
        <strain evidence="11">SZHN2017</strain>
        <tissue evidence="11">Muscle</tissue>
    </source>
</reference>
<feature type="region of interest" description="Disordered" evidence="9">
    <location>
        <begin position="258"/>
        <end position="287"/>
    </location>
</feature>
<dbReference type="EMBL" id="PZQS01000004">
    <property type="protein sequence ID" value="PVD31565.1"/>
    <property type="molecule type" value="Genomic_DNA"/>
</dbReference>